<proteinExistence type="predicted"/>
<dbReference type="EMBL" id="ML976988">
    <property type="protein sequence ID" value="KAF1958028.1"/>
    <property type="molecule type" value="Genomic_DNA"/>
</dbReference>
<gene>
    <name evidence="1" type="ORF">CC80DRAFT_39162</name>
</gene>
<sequence length="152" mass="17871">MSARRNAYTNVTELCLHFLYQNTCPPLSHLGSTSALRTPFQWVCHAFLIKNYFRTRYCENFHPRFCASHRVYQNIHCFSNTPLPFANLININNQTVHSYPSSTLANILFKLRHCAVICFEEMPSKASRLYFRNAYLSSSRITLFPFSEFKIW</sequence>
<evidence type="ECO:0000313" key="2">
    <source>
        <dbReference type="Proteomes" id="UP000800035"/>
    </source>
</evidence>
<accession>A0A6A5U030</accession>
<evidence type="ECO:0000313" key="1">
    <source>
        <dbReference type="EMBL" id="KAF1958028.1"/>
    </source>
</evidence>
<name>A0A6A5U030_9PLEO</name>
<dbReference type="Proteomes" id="UP000800035">
    <property type="component" value="Unassembled WGS sequence"/>
</dbReference>
<protein>
    <submittedName>
        <fullName evidence="1">Uncharacterized protein</fullName>
    </submittedName>
</protein>
<keyword evidence="2" id="KW-1185">Reference proteome</keyword>
<organism evidence="1 2">
    <name type="scientific">Byssothecium circinans</name>
    <dbReference type="NCBI Taxonomy" id="147558"/>
    <lineage>
        <taxon>Eukaryota</taxon>
        <taxon>Fungi</taxon>
        <taxon>Dikarya</taxon>
        <taxon>Ascomycota</taxon>
        <taxon>Pezizomycotina</taxon>
        <taxon>Dothideomycetes</taxon>
        <taxon>Pleosporomycetidae</taxon>
        <taxon>Pleosporales</taxon>
        <taxon>Massarineae</taxon>
        <taxon>Massarinaceae</taxon>
        <taxon>Byssothecium</taxon>
    </lineage>
</organism>
<reference evidence="1" key="1">
    <citation type="journal article" date="2020" name="Stud. Mycol.">
        <title>101 Dothideomycetes genomes: a test case for predicting lifestyles and emergence of pathogens.</title>
        <authorList>
            <person name="Haridas S."/>
            <person name="Albert R."/>
            <person name="Binder M."/>
            <person name="Bloem J."/>
            <person name="Labutti K."/>
            <person name="Salamov A."/>
            <person name="Andreopoulos B."/>
            <person name="Baker S."/>
            <person name="Barry K."/>
            <person name="Bills G."/>
            <person name="Bluhm B."/>
            <person name="Cannon C."/>
            <person name="Castanera R."/>
            <person name="Culley D."/>
            <person name="Daum C."/>
            <person name="Ezra D."/>
            <person name="Gonzalez J."/>
            <person name="Henrissat B."/>
            <person name="Kuo A."/>
            <person name="Liang C."/>
            <person name="Lipzen A."/>
            <person name="Lutzoni F."/>
            <person name="Magnuson J."/>
            <person name="Mondo S."/>
            <person name="Nolan M."/>
            <person name="Ohm R."/>
            <person name="Pangilinan J."/>
            <person name="Park H.-J."/>
            <person name="Ramirez L."/>
            <person name="Alfaro M."/>
            <person name="Sun H."/>
            <person name="Tritt A."/>
            <person name="Yoshinaga Y."/>
            <person name="Zwiers L.-H."/>
            <person name="Turgeon B."/>
            <person name="Goodwin S."/>
            <person name="Spatafora J."/>
            <person name="Crous P."/>
            <person name="Grigoriev I."/>
        </authorList>
    </citation>
    <scope>NUCLEOTIDE SEQUENCE</scope>
    <source>
        <strain evidence="1">CBS 675.92</strain>
    </source>
</reference>
<dbReference type="AlphaFoldDB" id="A0A6A5U030"/>